<dbReference type="AlphaFoldDB" id="A0A316C043"/>
<evidence type="ECO:0000313" key="2">
    <source>
        <dbReference type="Proteomes" id="UP000245396"/>
    </source>
</evidence>
<accession>A0A316C043</accession>
<dbReference type="OrthoDB" id="4764643at2"/>
<gene>
    <name evidence="1" type="ORF">C7441_11448</name>
</gene>
<protein>
    <submittedName>
        <fullName evidence="1">Uncharacterized protein</fullName>
    </submittedName>
</protein>
<keyword evidence="2" id="KW-1185">Reference proteome</keyword>
<evidence type="ECO:0000313" key="1">
    <source>
        <dbReference type="EMBL" id="PWJ79771.1"/>
    </source>
</evidence>
<proteinExistence type="predicted"/>
<sequence length="237" mass="26822">MILDESDIEAENRRHVQSSDAAKQNLKLISSAVDMLTAVARLELDEADDVTFIRLAIRALNSAGAAGKCALAGYWQPAVANVRDLVEIDLLLDLFRRRPAEIARWRNADDRTLKNEFSGRRLRETLDDLDPKSSEFRRLAYELFSQHGTHPRPDRVHLISPDAMTVIGPFPDGDRIIALTFDIARFLSHVTGCVTKWVDETRISDPSMKLAYSTKLIEFALDLAEWTVFDKARRRGT</sequence>
<name>A0A316C043_PSESE</name>
<dbReference type="RefSeq" id="WP_109614077.1">
    <property type="nucleotide sequence ID" value="NZ_QGGG01000014.1"/>
</dbReference>
<dbReference type="EMBL" id="QGGG01000014">
    <property type="protein sequence ID" value="PWJ79771.1"/>
    <property type="molecule type" value="Genomic_DNA"/>
</dbReference>
<dbReference type="Proteomes" id="UP000245396">
    <property type="component" value="Unassembled WGS sequence"/>
</dbReference>
<reference evidence="1 2" key="1">
    <citation type="submission" date="2018-05" db="EMBL/GenBank/DDBJ databases">
        <title>Genomic Encyclopedia of Type Strains, Phase IV (KMG-IV): sequencing the most valuable type-strain genomes for metagenomic binning, comparative biology and taxonomic classification.</title>
        <authorList>
            <person name="Goeker M."/>
        </authorList>
    </citation>
    <scope>NUCLEOTIDE SEQUENCE [LARGE SCALE GENOMIC DNA]</scope>
    <source>
        <strain evidence="1 2">DSM 6986</strain>
    </source>
</reference>
<comment type="caution">
    <text evidence="1">The sequence shown here is derived from an EMBL/GenBank/DDBJ whole genome shotgun (WGS) entry which is preliminary data.</text>
</comment>
<organism evidence="1 2">
    <name type="scientific">Pseudaminobacter salicylatoxidans</name>
    <dbReference type="NCBI Taxonomy" id="93369"/>
    <lineage>
        <taxon>Bacteria</taxon>
        <taxon>Pseudomonadati</taxon>
        <taxon>Pseudomonadota</taxon>
        <taxon>Alphaproteobacteria</taxon>
        <taxon>Hyphomicrobiales</taxon>
        <taxon>Phyllobacteriaceae</taxon>
        <taxon>Pseudaminobacter</taxon>
    </lineage>
</organism>